<dbReference type="EMBL" id="MPTW01000025">
    <property type="protein sequence ID" value="OME64734.1"/>
    <property type="molecule type" value="Genomic_DNA"/>
</dbReference>
<dbReference type="InterPro" id="IPR050624">
    <property type="entry name" value="HTH-type_Tx_Regulator"/>
</dbReference>
<sequence length="187" mass="21784">MSKVDRRILKTQEALKTAVIELMTVKNFDDITLQELSDKANVSRGTIYLHYMDKYDLLDKLIEKHINELRERCEAASDLDFVTGSVIWTEYFESNYAFFSMMLASKGAPFFRSRFLEFLIEEFKDEVDITKDKNEGLNKDLVVQFVASSYVGVVEWWFTNERPVTYQVLAEQLGALLERNCTNNPSF</sequence>
<dbReference type="PANTHER" id="PTHR43479:SF7">
    <property type="entry name" value="TETR-FAMILY TRANSCRIPTIONAL REGULATOR"/>
    <property type="match status" value="1"/>
</dbReference>
<evidence type="ECO:0000313" key="5">
    <source>
        <dbReference type="Proteomes" id="UP000187425"/>
    </source>
</evidence>
<dbReference type="Gene3D" id="1.10.357.10">
    <property type="entry name" value="Tetracycline Repressor, domain 2"/>
    <property type="match status" value="1"/>
</dbReference>
<reference evidence="4 5" key="1">
    <citation type="submission" date="2016-11" db="EMBL/GenBank/DDBJ databases">
        <title>Paenibacillus species isolates.</title>
        <authorList>
            <person name="Beno S.M."/>
        </authorList>
    </citation>
    <scope>NUCLEOTIDE SEQUENCE [LARGE SCALE GENOMIC DNA]</scope>
    <source>
        <strain evidence="4 5">FSL H7-0443</strain>
    </source>
</reference>
<dbReference type="OrthoDB" id="9810250at2"/>
<feature type="domain" description="HTH tetR-type" evidence="3">
    <location>
        <begin position="9"/>
        <end position="69"/>
    </location>
</feature>
<dbReference type="InterPro" id="IPR001647">
    <property type="entry name" value="HTH_TetR"/>
</dbReference>
<keyword evidence="1 2" id="KW-0238">DNA-binding</keyword>
<dbReference type="Proteomes" id="UP000187425">
    <property type="component" value="Unassembled WGS sequence"/>
</dbReference>
<dbReference type="Pfam" id="PF00440">
    <property type="entry name" value="TetR_N"/>
    <property type="match status" value="1"/>
</dbReference>
<evidence type="ECO:0000256" key="2">
    <source>
        <dbReference type="PROSITE-ProRule" id="PRU00335"/>
    </source>
</evidence>
<dbReference type="PANTHER" id="PTHR43479">
    <property type="entry name" value="ACREF/ENVCD OPERON REPRESSOR-RELATED"/>
    <property type="match status" value="1"/>
</dbReference>
<dbReference type="SUPFAM" id="SSF46689">
    <property type="entry name" value="Homeodomain-like"/>
    <property type="match status" value="1"/>
</dbReference>
<feature type="DNA-binding region" description="H-T-H motif" evidence="2">
    <location>
        <begin position="32"/>
        <end position="51"/>
    </location>
</feature>
<evidence type="ECO:0000256" key="1">
    <source>
        <dbReference type="ARBA" id="ARBA00023125"/>
    </source>
</evidence>
<dbReference type="Pfam" id="PF14278">
    <property type="entry name" value="TetR_C_8"/>
    <property type="match status" value="1"/>
</dbReference>
<dbReference type="InterPro" id="IPR009057">
    <property type="entry name" value="Homeodomain-like_sf"/>
</dbReference>
<accession>A0A1R0Z933</accession>
<dbReference type="RefSeq" id="WP_076286801.1">
    <property type="nucleotide sequence ID" value="NZ_MPTW01000025.1"/>
</dbReference>
<evidence type="ECO:0000259" key="3">
    <source>
        <dbReference type="PROSITE" id="PS50977"/>
    </source>
</evidence>
<dbReference type="InterPro" id="IPR039532">
    <property type="entry name" value="TetR_C_Firmicutes"/>
</dbReference>
<gene>
    <name evidence="4" type="ORF">BSK65_27225</name>
</gene>
<comment type="caution">
    <text evidence="4">The sequence shown here is derived from an EMBL/GenBank/DDBJ whole genome shotgun (WGS) entry which is preliminary data.</text>
</comment>
<evidence type="ECO:0000313" key="4">
    <source>
        <dbReference type="EMBL" id="OME64734.1"/>
    </source>
</evidence>
<dbReference type="GO" id="GO:0003677">
    <property type="term" value="F:DNA binding"/>
    <property type="evidence" value="ECO:0007669"/>
    <property type="project" value="UniProtKB-UniRule"/>
</dbReference>
<dbReference type="AlphaFoldDB" id="A0A1R0Z933"/>
<protein>
    <submittedName>
        <fullName evidence="4">TetR family transcriptional regulator</fullName>
    </submittedName>
</protein>
<proteinExistence type="predicted"/>
<name>A0A1R0Z933_9BACL</name>
<organism evidence="4 5">
    <name type="scientific">Paenibacillus odorifer</name>
    <dbReference type="NCBI Taxonomy" id="189426"/>
    <lineage>
        <taxon>Bacteria</taxon>
        <taxon>Bacillati</taxon>
        <taxon>Bacillota</taxon>
        <taxon>Bacilli</taxon>
        <taxon>Bacillales</taxon>
        <taxon>Paenibacillaceae</taxon>
        <taxon>Paenibacillus</taxon>
    </lineage>
</organism>
<dbReference type="PROSITE" id="PS50977">
    <property type="entry name" value="HTH_TETR_2"/>
    <property type="match status" value="1"/>
</dbReference>